<dbReference type="InterPro" id="IPR050406">
    <property type="entry name" value="FGGY_Carb_Kinase"/>
</dbReference>
<sequence>MRHLLALDAGTGSGRAVLFDEEGRQLASAGREWTHREEPGHPGSMTFERERNWERLTSAVREVLAQVPDANVVAVSTTSMREGIVLYDEQGRELWACANVDARAVREVRELRERDPELEHWAYLRSGQTFALGAAPRLLWLERHEPELYRRAARLTMLSDWIAVRLGAEIALDPTNGGTTGLFDLETRRWDPQLFDRLGIPPVFQETPVREVGTVIGEVSPEAAAATGLGAGTPIVMGGGDAQLGSVGLGVTRPGEGAILGGSFWQQEVNLDGPRSDTSGRMRLNFAADPAQWQAEAIVFFPGIAARWFRDALAPDLKERAAREGRDAYELLEELAALVPPGSYGITPILSDAMDYSHWRHAAPSFLNFPLDPEKAHRGAFFRALEENAALVTRANLERIAALTGAPLAAAVFAGGAAKGRLWPQIVADVLQIPLKIPVVKEATSLGAAIAAAVGVGLHRNLEEGARAWVAWEREVEPDPALAEVYDEAYQRWKAAYPAQLELADRGVTRSMWRAPGE</sequence>
<dbReference type="RefSeq" id="WP_147146174.1">
    <property type="nucleotide sequence ID" value="NZ_BJXN01000004.1"/>
</dbReference>
<protein>
    <submittedName>
        <fullName evidence="7">Autoinducer-2 kinase</fullName>
    </submittedName>
</protein>
<dbReference type="PANTHER" id="PTHR43095:SF1">
    <property type="entry name" value="AUTOINDUCER-2 KINASE"/>
    <property type="match status" value="1"/>
</dbReference>
<dbReference type="Pfam" id="PF02782">
    <property type="entry name" value="FGGY_C"/>
    <property type="match status" value="1"/>
</dbReference>
<feature type="domain" description="Carbohydrate kinase FGGY C-terminal" evidence="6">
    <location>
        <begin position="289"/>
        <end position="455"/>
    </location>
</feature>
<comment type="caution">
    <text evidence="7">The sequence shown here is derived from an EMBL/GenBank/DDBJ whole genome shotgun (WGS) entry which is preliminary data.</text>
</comment>
<dbReference type="OrthoDB" id="9805576at2"/>
<dbReference type="EMBL" id="BJXN01000004">
    <property type="protein sequence ID" value="GEM89397.1"/>
    <property type="molecule type" value="Genomic_DNA"/>
</dbReference>
<evidence type="ECO:0000256" key="1">
    <source>
        <dbReference type="ARBA" id="ARBA00009156"/>
    </source>
</evidence>
<accession>A0A511RJZ3</accession>
<dbReference type="InterPro" id="IPR018484">
    <property type="entry name" value="FGGY_N"/>
</dbReference>
<dbReference type="Proteomes" id="UP000321827">
    <property type="component" value="Unassembled WGS sequence"/>
</dbReference>
<dbReference type="GO" id="GO:0005975">
    <property type="term" value="P:carbohydrate metabolic process"/>
    <property type="evidence" value="ECO:0007669"/>
    <property type="project" value="InterPro"/>
</dbReference>
<dbReference type="PIRSF" id="PIRSF000538">
    <property type="entry name" value="GlpK"/>
    <property type="match status" value="1"/>
</dbReference>
<reference evidence="7 8" key="1">
    <citation type="submission" date="2019-07" db="EMBL/GenBank/DDBJ databases">
        <title>Whole genome shotgun sequence of Oceanithermus desulfurans NBRC 100063.</title>
        <authorList>
            <person name="Hosoyama A."/>
            <person name="Uohara A."/>
            <person name="Ohji S."/>
            <person name="Ichikawa N."/>
        </authorList>
    </citation>
    <scope>NUCLEOTIDE SEQUENCE [LARGE SCALE GENOMIC DNA]</scope>
    <source>
        <strain evidence="7 8">NBRC 100063</strain>
    </source>
</reference>
<dbReference type="InterPro" id="IPR033676">
    <property type="entry name" value="AI-2_kinase"/>
</dbReference>
<dbReference type="InterPro" id="IPR000577">
    <property type="entry name" value="Carb_kinase_FGGY"/>
</dbReference>
<dbReference type="CDD" id="cd07775">
    <property type="entry name" value="ASKHA_NBD_FGGY_AI-2K"/>
    <property type="match status" value="1"/>
</dbReference>
<evidence type="ECO:0000313" key="7">
    <source>
        <dbReference type="EMBL" id="GEM89397.1"/>
    </source>
</evidence>
<feature type="domain" description="Carbohydrate kinase FGGY N-terminal" evidence="5">
    <location>
        <begin position="5"/>
        <end position="248"/>
    </location>
</feature>
<comment type="similarity">
    <text evidence="1">Belongs to the FGGY kinase family.</text>
</comment>
<dbReference type="Pfam" id="PF00370">
    <property type="entry name" value="FGGY_N"/>
    <property type="match status" value="1"/>
</dbReference>
<dbReference type="InterPro" id="IPR018485">
    <property type="entry name" value="FGGY_C"/>
</dbReference>
<organism evidence="7 8">
    <name type="scientific">Oceanithermus desulfurans NBRC 100063</name>
    <dbReference type="NCBI Taxonomy" id="1227550"/>
    <lineage>
        <taxon>Bacteria</taxon>
        <taxon>Thermotogati</taxon>
        <taxon>Deinococcota</taxon>
        <taxon>Deinococci</taxon>
        <taxon>Thermales</taxon>
        <taxon>Thermaceae</taxon>
        <taxon>Oceanithermus</taxon>
    </lineage>
</organism>
<evidence type="ECO:0000259" key="6">
    <source>
        <dbReference type="Pfam" id="PF02782"/>
    </source>
</evidence>
<dbReference type="Gene3D" id="3.30.420.40">
    <property type="match status" value="2"/>
</dbReference>
<dbReference type="GO" id="GO:0009372">
    <property type="term" value="P:quorum sensing"/>
    <property type="evidence" value="ECO:0007669"/>
    <property type="project" value="InterPro"/>
</dbReference>
<dbReference type="NCBIfam" id="NF008187">
    <property type="entry name" value="PRK10939.1"/>
    <property type="match status" value="1"/>
</dbReference>
<proteinExistence type="inferred from homology"/>
<evidence type="ECO:0000259" key="5">
    <source>
        <dbReference type="Pfam" id="PF00370"/>
    </source>
</evidence>
<dbReference type="SUPFAM" id="SSF53067">
    <property type="entry name" value="Actin-like ATPase domain"/>
    <property type="match status" value="2"/>
</dbReference>
<evidence type="ECO:0000256" key="4">
    <source>
        <dbReference type="ARBA" id="ARBA00022777"/>
    </source>
</evidence>
<evidence type="ECO:0000313" key="8">
    <source>
        <dbReference type="Proteomes" id="UP000321827"/>
    </source>
</evidence>
<dbReference type="InterPro" id="IPR043129">
    <property type="entry name" value="ATPase_NBD"/>
</dbReference>
<evidence type="ECO:0000256" key="3">
    <source>
        <dbReference type="ARBA" id="ARBA00022679"/>
    </source>
</evidence>
<keyword evidence="4 7" id="KW-0418">Kinase</keyword>
<gene>
    <name evidence="7" type="ORF">ODE01S_08310</name>
</gene>
<dbReference type="PANTHER" id="PTHR43095">
    <property type="entry name" value="SUGAR KINASE"/>
    <property type="match status" value="1"/>
</dbReference>
<keyword evidence="2" id="KW-0963">Cytoplasm</keyword>
<evidence type="ECO:0000256" key="2">
    <source>
        <dbReference type="ARBA" id="ARBA00022490"/>
    </source>
</evidence>
<dbReference type="GO" id="GO:0071518">
    <property type="term" value="F:autoinducer-2 kinase activity"/>
    <property type="evidence" value="ECO:0007669"/>
    <property type="project" value="InterPro"/>
</dbReference>
<dbReference type="AlphaFoldDB" id="A0A511RJZ3"/>
<name>A0A511RJZ3_9DEIN</name>
<keyword evidence="3" id="KW-0808">Transferase</keyword>